<protein>
    <submittedName>
        <fullName evidence="1">Uncharacterized protein</fullName>
    </submittedName>
</protein>
<name>A7E673_SCLS1</name>
<dbReference type="AlphaFoldDB" id="A7E673"/>
<evidence type="ECO:0000313" key="2">
    <source>
        <dbReference type="Proteomes" id="UP000001312"/>
    </source>
</evidence>
<sequence>MKMKCSTDFLRSDRSSSGEMLGINSGIFGILLKPVHDSLSRDKFKRKTTNQYIDETRLGISCMGVTSRNLDGKAWNLKAHSLQLQPPSSKMS</sequence>
<dbReference type="Proteomes" id="UP000001312">
    <property type="component" value="Unassembled WGS sequence"/>
</dbReference>
<gene>
    <name evidence="1" type="ORF">SS1G_00798</name>
</gene>
<keyword evidence="2" id="KW-1185">Reference proteome</keyword>
<reference evidence="2" key="1">
    <citation type="journal article" date="2011" name="PLoS Genet.">
        <title>Genomic analysis of the necrotrophic fungal pathogens Sclerotinia sclerotiorum and Botrytis cinerea.</title>
        <authorList>
            <person name="Amselem J."/>
            <person name="Cuomo C.A."/>
            <person name="van Kan J.A."/>
            <person name="Viaud M."/>
            <person name="Benito E.P."/>
            <person name="Couloux A."/>
            <person name="Coutinho P.M."/>
            <person name="de Vries R.P."/>
            <person name="Dyer P.S."/>
            <person name="Fillinger S."/>
            <person name="Fournier E."/>
            <person name="Gout L."/>
            <person name="Hahn M."/>
            <person name="Kohn L."/>
            <person name="Lapalu N."/>
            <person name="Plummer K.M."/>
            <person name="Pradier J.M."/>
            <person name="Quevillon E."/>
            <person name="Sharon A."/>
            <person name="Simon A."/>
            <person name="ten Have A."/>
            <person name="Tudzynski B."/>
            <person name="Tudzynski P."/>
            <person name="Wincker P."/>
            <person name="Andrew M."/>
            <person name="Anthouard V."/>
            <person name="Beever R.E."/>
            <person name="Beffa R."/>
            <person name="Benoit I."/>
            <person name="Bouzid O."/>
            <person name="Brault B."/>
            <person name="Chen Z."/>
            <person name="Choquer M."/>
            <person name="Collemare J."/>
            <person name="Cotton P."/>
            <person name="Danchin E.G."/>
            <person name="Da Silva C."/>
            <person name="Gautier A."/>
            <person name="Giraud C."/>
            <person name="Giraud T."/>
            <person name="Gonzalez C."/>
            <person name="Grossetete S."/>
            <person name="Guldener U."/>
            <person name="Henrissat B."/>
            <person name="Howlett B.J."/>
            <person name="Kodira C."/>
            <person name="Kretschmer M."/>
            <person name="Lappartient A."/>
            <person name="Leroch M."/>
            <person name="Levis C."/>
            <person name="Mauceli E."/>
            <person name="Neuveglise C."/>
            <person name="Oeser B."/>
            <person name="Pearson M."/>
            <person name="Poulain J."/>
            <person name="Poussereau N."/>
            <person name="Quesneville H."/>
            <person name="Rascle C."/>
            <person name="Schumacher J."/>
            <person name="Segurens B."/>
            <person name="Sexton A."/>
            <person name="Silva E."/>
            <person name="Sirven C."/>
            <person name="Soanes D.M."/>
            <person name="Talbot N.J."/>
            <person name="Templeton M."/>
            <person name="Yandava C."/>
            <person name="Yarden O."/>
            <person name="Zeng Q."/>
            <person name="Rollins J.A."/>
            <person name="Lebrun M.H."/>
            <person name="Dickman M."/>
        </authorList>
    </citation>
    <scope>NUCLEOTIDE SEQUENCE [LARGE SCALE GENOMIC DNA]</scope>
    <source>
        <strain evidence="2">ATCC 18683 / 1980 / Ss-1</strain>
    </source>
</reference>
<organism evidence="1 2">
    <name type="scientific">Sclerotinia sclerotiorum (strain ATCC 18683 / 1980 / Ss-1)</name>
    <name type="common">White mold</name>
    <name type="synonym">Whetzelinia sclerotiorum</name>
    <dbReference type="NCBI Taxonomy" id="665079"/>
    <lineage>
        <taxon>Eukaryota</taxon>
        <taxon>Fungi</taxon>
        <taxon>Dikarya</taxon>
        <taxon>Ascomycota</taxon>
        <taxon>Pezizomycotina</taxon>
        <taxon>Leotiomycetes</taxon>
        <taxon>Helotiales</taxon>
        <taxon>Sclerotiniaceae</taxon>
        <taxon>Sclerotinia</taxon>
    </lineage>
</organism>
<dbReference type="KEGG" id="ssl:SS1G_00798"/>
<dbReference type="EMBL" id="CH476621">
    <property type="protein sequence ID" value="EDN91395.1"/>
    <property type="molecule type" value="Genomic_DNA"/>
</dbReference>
<dbReference type="GeneID" id="5494539"/>
<evidence type="ECO:0000313" key="1">
    <source>
        <dbReference type="EMBL" id="EDN91395.1"/>
    </source>
</evidence>
<accession>A7E673</accession>
<dbReference type="RefSeq" id="XP_001598709.1">
    <property type="nucleotide sequence ID" value="XM_001598659.1"/>
</dbReference>
<dbReference type="HOGENOM" id="CLU_2414605_0_0_1"/>
<dbReference type="InParanoid" id="A7E673"/>
<proteinExistence type="predicted"/>